<evidence type="ECO:0000313" key="2">
    <source>
        <dbReference type="Proteomes" id="UP000030230"/>
    </source>
</evidence>
<sequence length="150" mass="17404">MKTMIVVEELNNGLTVYRPKVKMYQPLLDRLFSWHPNKWRDCHLVWPTTVKRAARYVSDPANPYIDIPEAHLEKVFMAEQEINERTVKLKDRCPNIKDLSGEDLSKSFAELVLDMCIDSYNAINGCRVEKTGMCWNTQRKRGGIPCETEA</sequence>
<keyword evidence="2" id="KW-1185">Reference proteome</keyword>
<dbReference type="KEGG" id="vg:23679359"/>
<dbReference type="GeneID" id="23679359"/>
<dbReference type="EMBL" id="LN610573">
    <property type="protein sequence ID" value="CEF89153.1"/>
    <property type="molecule type" value="Genomic_DNA"/>
</dbReference>
<accession>A0A0A1IU66</accession>
<reference evidence="2" key="1">
    <citation type="journal article" date="2015" name="PLoS ONE">
        <title>Investigation of a Large Collection of Pseudomonas aeruginosa Bacteriophages Collected from a Single Environmental Source in Abidjan, Cote d'Ivoire.</title>
        <authorList>
            <person name="Essoh C."/>
            <person name="Latino L."/>
            <person name="Midoux C."/>
            <person name="Blouin Y."/>
            <person name="Loukou G."/>
            <person name="Nguetta S.P."/>
            <person name="Lathro S."/>
            <person name="Cablanmian A."/>
            <person name="Kouassi A.K."/>
            <person name="Vergnaud G."/>
            <person name="Pourcel C."/>
        </authorList>
    </citation>
    <scope>NUCLEOTIDE SEQUENCE [LARGE SCALE GENOMIC DNA]</scope>
</reference>
<name>A0A0A1IU66_9CAUD</name>
<proteinExistence type="predicted"/>
<dbReference type="RefSeq" id="YP_009124444.1">
    <property type="nucleotide sequence ID" value="NC_026587.1"/>
</dbReference>
<dbReference type="Proteomes" id="UP000030230">
    <property type="component" value="Segment"/>
</dbReference>
<evidence type="ECO:0000313" key="1">
    <source>
        <dbReference type="EMBL" id="CEF89153.1"/>
    </source>
</evidence>
<organism evidence="1 2">
    <name type="scientific">Pseudomonas phage vB_PaeM_PAO1_Ab03</name>
    <dbReference type="NCBI Taxonomy" id="1548901"/>
    <lineage>
        <taxon>Viruses</taxon>
        <taxon>Duplodnaviria</taxon>
        <taxon>Heunggongvirae</taxon>
        <taxon>Uroviricota</taxon>
        <taxon>Caudoviricetes</taxon>
        <taxon>Vandenendeviridae</taxon>
        <taxon>Nankokuvirus</taxon>
        <taxon>Nankokuvirus Ab03</taxon>
    </lineage>
</organism>
<protein>
    <submittedName>
        <fullName evidence="1">Uncharacterized protein</fullName>
    </submittedName>
</protein>
<dbReference type="OrthoDB" id="16268at10239"/>
<gene>
    <name evidence="1" type="primary">ORF48</name>
</gene>